<keyword evidence="2 8" id="KW-0813">Transport</keyword>
<keyword evidence="3" id="KW-1003">Cell membrane</keyword>
<dbReference type="GO" id="GO:0055085">
    <property type="term" value="P:transmembrane transport"/>
    <property type="evidence" value="ECO:0007669"/>
    <property type="project" value="InterPro"/>
</dbReference>
<keyword evidence="7 8" id="KW-0472">Membrane</keyword>
<protein>
    <submittedName>
        <fullName evidence="11">Putrescine transport system permease protein PotI</fullName>
    </submittedName>
</protein>
<organism evidence="11 12">
    <name type="scientific">Serinibacter arcticus</name>
    <dbReference type="NCBI Taxonomy" id="1655435"/>
    <lineage>
        <taxon>Bacteria</taxon>
        <taxon>Bacillati</taxon>
        <taxon>Actinomycetota</taxon>
        <taxon>Actinomycetes</taxon>
        <taxon>Micrococcales</taxon>
        <taxon>Beutenbergiaceae</taxon>
        <taxon>Serinibacter</taxon>
    </lineage>
</organism>
<evidence type="ECO:0000313" key="12">
    <source>
        <dbReference type="Proteomes" id="UP000297318"/>
    </source>
</evidence>
<evidence type="ECO:0000256" key="3">
    <source>
        <dbReference type="ARBA" id="ARBA00022475"/>
    </source>
</evidence>
<dbReference type="PANTHER" id="PTHR43357:SF4">
    <property type="entry name" value="INNER MEMBRANE ABC TRANSPORTER PERMEASE PROTEIN YDCV"/>
    <property type="match status" value="1"/>
</dbReference>
<feature type="region of interest" description="Disordered" evidence="9">
    <location>
        <begin position="1"/>
        <end position="24"/>
    </location>
</feature>
<dbReference type="RefSeq" id="WP_135849152.1">
    <property type="nucleotide sequence ID" value="NZ_RHPJ01000002.1"/>
</dbReference>
<evidence type="ECO:0000256" key="9">
    <source>
        <dbReference type="SAM" id="MobiDB-lite"/>
    </source>
</evidence>
<proteinExistence type="inferred from homology"/>
<evidence type="ECO:0000259" key="10">
    <source>
        <dbReference type="PROSITE" id="PS50928"/>
    </source>
</evidence>
<dbReference type="PANTHER" id="PTHR43357">
    <property type="entry name" value="INNER MEMBRANE ABC TRANSPORTER PERMEASE PROTEIN YDCV"/>
    <property type="match status" value="1"/>
</dbReference>
<evidence type="ECO:0000256" key="5">
    <source>
        <dbReference type="ARBA" id="ARBA00022692"/>
    </source>
</evidence>
<dbReference type="AlphaFoldDB" id="A0A4Z1E256"/>
<dbReference type="OrthoDB" id="9810794at2"/>
<dbReference type="InterPro" id="IPR000515">
    <property type="entry name" value="MetI-like"/>
</dbReference>
<dbReference type="SUPFAM" id="SSF161098">
    <property type="entry name" value="MetI-like"/>
    <property type="match status" value="1"/>
</dbReference>
<keyword evidence="4" id="KW-0997">Cell inner membrane</keyword>
<dbReference type="PROSITE" id="PS50928">
    <property type="entry name" value="ABC_TM1"/>
    <property type="match status" value="1"/>
</dbReference>
<evidence type="ECO:0000256" key="7">
    <source>
        <dbReference type="ARBA" id="ARBA00023136"/>
    </source>
</evidence>
<dbReference type="Proteomes" id="UP000297318">
    <property type="component" value="Unassembled WGS sequence"/>
</dbReference>
<evidence type="ECO:0000256" key="4">
    <source>
        <dbReference type="ARBA" id="ARBA00022519"/>
    </source>
</evidence>
<reference evidence="11 12" key="1">
    <citation type="submission" date="2018-11" db="EMBL/GenBank/DDBJ databases">
        <title>Complete genome sequencing of the Actinobacteria Serinibacter sp. K3-2.</title>
        <authorList>
            <person name="Rakitin A.L."/>
            <person name="Beletsky A.V."/>
            <person name="Mardanov A.V."/>
            <person name="Ravin N.V."/>
            <person name="Gromova A.S."/>
            <person name="Filippova S.N."/>
            <person name="Gal'Chenko V.F."/>
        </authorList>
    </citation>
    <scope>NUCLEOTIDE SEQUENCE [LARGE SCALE GENOMIC DNA]</scope>
    <source>
        <strain evidence="11 12">K3-2</strain>
    </source>
</reference>
<gene>
    <name evidence="11" type="ORF">SERN_1102</name>
</gene>
<comment type="subcellular location">
    <subcellularLocation>
        <location evidence="1">Cell inner membrane</location>
        <topology evidence="1">Multi-pass membrane protein</topology>
    </subcellularLocation>
    <subcellularLocation>
        <location evidence="8">Cell membrane</location>
        <topology evidence="8">Multi-pass membrane protein</topology>
    </subcellularLocation>
</comment>
<accession>A0A4Z1E256</accession>
<evidence type="ECO:0000256" key="6">
    <source>
        <dbReference type="ARBA" id="ARBA00022989"/>
    </source>
</evidence>
<evidence type="ECO:0000256" key="2">
    <source>
        <dbReference type="ARBA" id="ARBA00022448"/>
    </source>
</evidence>
<dbReference type="Gene3D" id="1.10.3720.10">
    <property type="entry name" value="MetI-like"/>
    <property type="match status" value="1"/>
</dbReference>
<dbReference type="Pfam" id="PF00528">
    <property type="entry name" value="BPD_transp_1"/>
    <property type="match status" value="1"/>
</dbReference>
<comment type="similarity">
    <text evidence="8">Belongs to the binding-protein-dependent transport system permease family.</text>
</comment>
<dbReference type="GO" id="GO:0005886">
    <property type="term" value="C:plasma membrane"/>
    <property type="evidence" value="ECO:0007669"/>
    <property type="project" value="UniProtKB-SubCell"/>
</dbReference>
<dbReference type="EMBL" id="RHPJ01000002">
    <property type="protein sequence ID" value="TGO05098.1"/>
    <property type="molecule type" value="Genomic_DNA"/>
</dbReference>
<evidence type="ECO:0000313" key="11">
    <source>
        <dbReference type="EMBL" id="TGO05098.1"/>
    </source>
</evidence>
<feature type="transmembrane region" description="Helical" evidence="8">
    <location>
        <begin position="96"/>
        <end position="116"/>
    </location>
</feature>
<feature type="transmembrane region" description="Helical" evidence="8">
    <location>
        <begin position="259"/>
        <end position="278"/>
    </location>
</feature>
<feature type="transmembrane region" description="Helical" evidence="8">
    <location>
        <begin position="215"/>
        <end position="239"/>
    </location>
</feature>
<feature type="transmembrane region" description="Helical" evidence="8">
    <location>
        <begin position="34"/>
        <end position="60"/>
    </location>
</feature>
<feature type="domain" description="ABC transmembrane type-1" evidence="10">
    <location>
        <begin position="90"/>
        <end position="278"/>
    </location>
</feature>
<name>A0A4Z1E256_9MICO</name>
<evidence type="ECO:0000256" key="8">
    <source>
        <dbReference type="RuleBase" id="RU363032"/>
    </source>
</evidence>
<keyword evidence="12" id="KW-1185">Reference proteome</keyword>
<dbReference type="CDD" id="cd06261">
    <property type="entry name" value="TM_PBP2"/>
    <property type="match status" value="1"/>
</dbReference>
<feature type="transmembrane region" description="Helical" evidence="8">
    <location>
        <begin position="128"/>
        <end position="146"/>
    </location>
</feature>
<evidence type="ECO:0000256" key="1">
    <source>
        <dbReference type="ARBA" id="ARBA00004429"/>
    </source>
</evidence>
<keyword evidence="6 8" id="KW-1133">Transmembrane helix</keyword>
<sequence>MPESTAVATRAASPSPDQSRARSRAHTRARLRRVGAALPVVLVCVFLVLPLLVVAISSFADRNSFAFPPSGLSLRWYGEVFSSDAWLGALAASGRLLLVVVPIVVVLGVLGGYAVGAGRFPGRQALSLLFLAPIMVPGVMLGLALLHQMQGLGLVGSSAGLILAHLVVTLPFAIRVISVSAASLDPRLVRAAQSLGASPLRAFLTVTVPLLRPGIVAAGFLAAVISLGEVAVSVFVAGARSATAPVLIYSAVQVQMEPTIAAISTLMLLASVVVIAVLDRTVRISRFL</sequence>
<comment type="caution">
    <text evidence="11">The sequence shown here is derived from an EMBL/GenBank/DDBJ whole genome shotgun (WGS) entry which is preliminary data.</text>
</comment>
<feature type="transmembrane region" description="Helical" evidence="8">
    <location>
        <begin position="152"/>
        <end position="174"/>
    </location>
</feature>
<keyword evidence="5 8" id="KW-0812">Transmembrane</keyword>
<dbReference type="InterPro" id="IPR035906">
    <property type="entry name" value="MetI-like_sf"/>
</dbReference>